<dbReference type="STRING" id="617002.SAMN05660653_02385"/>
<name>A0A1G6DW43_9BACT</name>
<dbReference type="CDD" id="cd02440">
    <property type="entry name" value="AdoMet_MTases"/>
    <property type="match status" value="1"/>
</dbReference>
<evidence type="ECO:0000313" key="1">
    <source>
        <dbReference type="EMBL" id="SDB48995.1"/>
    </source>
</evidence>
<gene>
    <name evidence="1" type="ORF">SAMN05660653_02385</name>
</gene>
<dbReference type="Gene3D" id="3.40.50.11190">
    <property type="match status" value="1"/>
</dbReference>
<protein>
    <submittedName>
        <fullName evidence="1">Spore coat polysaccharide biosynthesis protein SpsG, predicted glycosyltransferase</fullName>
    </submittedName>
</protein>
<keyword evidence="2" id="KW-1185">Reference proteome</keyword>
<dbReference type="InterPro" id="IPR029063">
    <property type="entry name" value="SAM-dependent_MTases_sf"/>
</dbReference>
<dbReference type="EMBL" id="FMXO01000014">
    <property type="protein sequence ID" value="SDB48995.1"/>
    <property type="molecule type" value="Genomic_DNA"/>
</dbReference>
<reference evidence="1 2" key="1">
    <citation type="submission" date="2016-10" db="EMBL/GenBank/DDBJ databases">
        <authorList>
            <person name="de Groot N.N."/>
        </authorList>
    </citation>
    <scope>NUCLEOTIDE SEQUENCE [LARGE SCALE GENOMIC DNA]</scope>
    <source>
        <strain evidence="1 2">ASO4-2</strain>
    </source>
</reference>
<evidence type="ECO:0000313" key="2">
    <source>
        <dbReference type="Proteomes" id="UP000198771"/>
    </source>
</evidence>
<dbReference type="SUPFAM" id="SSF53756">
    <property type="entry name" value="UDP-Glycosyltransferase/glycogen phosphorylase"/>
    <property type="match status" value="1"/>
</dbReference>
<dbReference type="Proteomes" id="UP000198771">
    <property type="component" value="Unassembled WGS sequence"/>
</dbReference>
<dbReference type="GO" id="GO:0016740">
    <property type="term" value="F:transferase activity"/>
    <property type="evidence" value="ECO:0007669"/>
    <property type="project" value="UniProtKB-KW"/>
</dbReference>
<dbReference type="Pfam" id="PF13489">
    <property type="entry name" value="Methyltransf_23"/>
    <property type="match status" value="1"/>
</dbReference>
<keyword evidence="1" id="KW-0808">Transferase</keyword>
<sequence>MIPTDSLPSIIILTDSLPSSGLGHARRTISLGQALQSQRCWVTYWLLPGSDTDPFESAGFSPTVLPDPAAPRFLGQALTQSPNHLLIIDTYLLPRDFYHELANELPGLFILTFDDHGEKVGLPVLGIMNPGLGADQILYPGRWKPFSAIGPEYMPLPEECLQTGPHPRMSDQDRQEYPQNILLVMGASDPERQTERLTRILLAMTGSFHLHVVAGPHYGPPEALTALCASDQRARLHIAPKDFHRLAASCDLAIVGAGLTVAEMLHLGVPVVALALADNQMPTANGLEQRNLGVNLGRFDQKDDCQLAHEISRAMAMPERIREMAARGRGLFDGQGASRLAAHVLSAWLRYQGKHSSTDAVVSAYRQAFVHPEPYRKVLWGSAEGMENRYALALEILGSVQGETWLDVGSGTGDFFIYAVKKNQMPSIYCGVDLTEELTRYALERCTQIADIGTKFCCQDFMQPVPGEPFSLVTCLGVLQNCGVGLKKAVARLAELVAPGGRVLVSTKNLDWQAFDEPACIPCPEHLWYRTAQLREAFAGAGLEDIRITGYEPRSGRLLPAREAHSVFVSAERRSND</sequence>
<organism evidence="1 2">
    <name type="scientific">Desulfonatronum thiosulfatophilum</name>
    <dbReference type="NCBI Taxonomy" id="617002"/>
    <lineage>
        <taxon>Bacteria</taxon>
        <taxon>Pseudomonadati</taxon>
        <taxon>Thermodesulfobacteriota</taxon>
        <taxon>Desulfovibrionia</taxon>
        <taxon>Desulfovibrionales</taxon>
        <taxon>Desulfonatronaceae</taxon>
        <taxon>Desulfonatronum</taxon>
    </lineage>
</organism>
<dbReference type="Gene3D" id="3.40.50.2000">
    <property type="entry name" value="Glycogen Phosphorylase B"/>
    <property type="match status" value="1"/>
</dbReference>
<dbReference type="Gene3D" id="3.40.50.150">
    <property type="entry name" value="Vaccinia Virus protein VP39"/>
    <property type="match status" value="1"/>
</dbReference>
<proteinExistence type="predicted"/>
<dbReference type="AlphaFoldDB" id="A0A1G6DW43"/>
<dbReference type="PANTHER" id="PTHR43861:SF1">
    <property type="entry name" value="TRANS-ACONITATE 2-METHYLTRANSFERASE"/>
    <property type="match status" value="1"/>
</dbReference>
<dbReference type="SUPFAM" id="SSF53335">
    <property type="entry name" value="S-adenosyl-L-methionine-dependent methyltransferases"/>
    <property type="match status" value="1"/>
</dbReference>
<accession>A0A1G6DW43</accession>
<dbReference type="PANTHER" id="PTHR43861">
    <property type="entry name" value="TRANS-ACONITATE 2-METHYLTRANSFERASE-RELATED"/>
    <property type="match status" value="1"/>
</dbReference>